<dbReference type="Proteomes" id="UP000239899">
    <property type="component" value="Unassembled WGS sequence"/>
</dbReference>
<evidence type="ECO:0000256" key="11">
    <source>
        <dbReference type="ARBA" id="ARBA00048988"/>
    </source>
</evidence>
<dbReference type="GO" id="GO:0000725">
    <property type="term" value="P:recombinational repair"/>
    <property type="evidence" value="ECO:0007669"/>
    <property type="project" value="TreeGrafter"/>
</dbReference>
<dbReference type="SUPFAM" id="SSF52058">
    <property type="entry name" value="L domain-like"/>
    <property type="match status" value="1"/>
</dbReference>
<dbReference type="InterPro" id="IPR032675">
    <property type="entry name" value="LRR_dom_sf"/>
</dbReference>
<dbReference type="EMBL" id="LHPG02000025">
    <property type="protein sequence ID" value="PRW20205.1"/>
    <property type="molecule type" value="Genomic_DNA"/>
</dbReference>
<feature type="region of interest" description="Disordered" evidence="14">
    <location>
        <begin position="640"/>
        <end position="860"/>
    </location>
</feature>
<dbReference type="Gene3D" id="1.10.10.160">
    <property type="match status" value="1"/>
</dbReference>
<dbReference type="Pfam" id="PF00580">
    <property type="entry name" value="UvrD-helicase"/>
    <property type="match status" value="1"/>
</dbReference>
<evidence type="ECO:0000256" key="4">
    <source>
        <dbReference type="ARBA" id="ARBA00022801"/>
    </source>
</evidence>
<evidence type="ECO:0000313" key="18">
    <source>
        <dbReference type="Proteomes" id="UP000239899"/>
    </source>
</evidence>
<dbReference type="InterPro" id="IPR014016">
    <property type="entry name" value="UvrD-like_ATP-bd"/>
</dbReference>
<dbReference type="GO" id="GO:0005634">
    <property type="term" value="C:nucleus"/>
    <property type="evidence" value="ECO:0007669"/>
    <property type="project" value="TreeGrafter"/>
</dbReference>
<comment type="caution">
    <text evidence="17">The sequence shown here is derived from an EMBL/GenBank/DDBJ whole genome shotgun (WGS) entry which is preliminary data.</text>
</comment>
<feature type="coiled-coil region" evidence="13">
    <location>
        <begin position="102"/>
        <end position="129"/>
    </location>
</feature>
<evidence type="ECO:0000256" key="13">
    <source>
        <dbReference type="SAM" id="Coils"/>
    </source>
</evidence>
<feature type="compositionally biased region" description="Low complexity" evidence="14">
    <location>
        <begin position="734"/>
        <end position="747"/>
    </location>
</feature>
<evidence type="ECO:0000256" key="3">
    <source>
        <dbReference type="ARBA" id="ARBA00022741"/>
    </source>
</evidence>
<name>A0A2P6TC41_CHLSO</name>
<dbReference type="GO" id="GO:0043138">
    <property type="term" value="F:3'-5' DNA helicase activity"/>
    <property type="evidence" value="ECO:0007669"/>
    <property type="project" value="UniProtKB-EC"/>
</dbReference>
<evidence type="ECO:0000256" key="14">
    <source>
        <dbReference type="SAM" id="MobiDB-lite"/>
    </source>
</evidence>
<reference evidence="17 18" key="1">
    <citation type="journal article" date="2018" name="Plant J.">
        <title>Genome sequences of Chlorella sorokiniana UTEX 1602 and Micractinium conductrix SAG 241.80: implications to maltose excretion by a green alga.</title>
        <authorList>
            <person name="Arriola M.B."/>
            <person name="Velmurugan N."/>
            <person name="Zhang Y."/>
            <person name="Plunkett M.H."/>
            <person name="Hondzo H."/>
            <person name="Barney B.M."/>
        </authorList>
    </citation>
    <scope>NUCLEOTIDE SEQUENCE [LARGE SCALE GENOMIC DNA]</scope>
    <source>
        <strain evidence="18">UTEX 1602</strain>
    </source>
</reference>
<dbReference type="InterPro" id="IPR013986">
    <property type="entry name" value="DExx_box_DNA_helicase_dom_sf"/>
</dbReference>
<evidence type="ECO:0000259" key="16">
    <source>
        <dbReference type="PROSITE" id="PS51217"/>
    </source>
</evidence>
<feature type="binding site" evidence="12">
    <location>
        <begin position="1415"/>
        <end position="1422"/>
    </location>
    <ligand>
        <name>ATP</name>
        <dbReference type="ChEBI" id="CHEBI:30616"/>
    </ligand>
</feature>
<evidence type="ECO:0000259" key="15">
    <source>
        <dbReference type="PROSITE" id="PS51198"/>
    </source>
</evidence>
<evidence type="ECO:0000256" key="12">
    <source>
        <dbReference type="PROSITE-ProRule" id="PRU00560"/>
    </source>
</evidence>
<keyword evidence="4 12" id="KW-0378">Hydrolase</keyword>
<feature type="coiled-coil region" evidence="13">
    <location>
        <begin position="172"/>
        <end position="383"/>
    </location>
</feature>
<comment type="catalytic activity">
    <reaction evidence="11">
        <text>ATP + H2O = ADP + phosphate + H(+)</text>
        <dbReference type="Rhea" id="RHEA:13065"/>
        <dbReference type="ChEBI" id="CHEBI:15377"/>
        <dbReference type="ChEBI" id="CHEBI:15378"/>
        <dbReference type="ChEBI" id="CHEBI:30616"/>
        <dbReference type="ChEBI" id="CHEBI:43474"/>
        <dbReference type="ChEBI" id="CHEBI:456216"/>
        <dbReference type="EC" id="5.6.2.4"/>
    </reaction>
</comment>
<dbReference type="InterPro" id="IPR014017">
    <property type="entry name" value="DNA_helicase_UvrD-like_C"/>
</dbReference>
<dbReference type="GO" id="GO:0003677">
    <property type="term" value="F:DNA binding"/>
    <property type="evidence" value="ECO:0007669"/>
    <property type="project" value="UniProtKB-KW"/>
</dbReference>
<keyword evidence="7" id="KW-0238">DNA-binding</keyword>
<keyword evidence="3 12" id="KW-0547">Nucleotide-binding</keyword>
<evidence type="ECO:0000256" key="10">
    <source>
        <dbReference type="ARBA" id="ARBA00034808"/>
    </source>
</evidence>
<feature type="region of interest" description="Disordered" evidence="14">
    <location>
        <begin position="407"/>
        <end position="427"/>
    </location>
</feature>
<dbReference type="InterPro" id="IPR027417">
    <property type="entry name" value="P-loop_NTPase"/>
</dbReference>
<evidence type="ECO:0000256" key="2">
    <source>
        <dbReference type="ARBA" id="ARBA00009922"/>
    </source>
</evidence>
<dbReference type="PROSITE" id="PS51198">
    <property type="entry name" value="UVRD_HELICASE_ATP_BIND"/>
    <property type="match status" value="1"/>
</dbReference>
<accession>A0A2P6TC41</accession>
<keyword evidence="5 12" id="KW-0347">Helicase</keyword>
<dbReference type="PANTHER" id="PTHR11070">
    <property type="entry name" value="UVRD / RECB / PCRA DNA HELICASE FAMILY MEMBER"/>
    <property type="match status" value="1"/>
</dbReference>
<dbReference type="SUPFAM" id="SSF52540">
    <property type="entry name" value="P-loop containing nucleoside triphosphate hydrolases"/>
    <property type="match status" value="1"/>
</dbReference>
<dbReference type="GO" id="GO:0005930">
    <property type="term" value="C:axoneme"/>
    <property type="evidence" value="ECO:0007669"/>
    <property type="project" value="UniProtKB-SubCell"/>
</dbReference>
<feature type="compositionally biased region" description="Acidic residues" evidence="14">
    <location>
        <begin position="690"/>
        <end position="699"/>
    </location>
</feature>
<dbReference type="Gene3D" id="3.80.10.10">
    <property type="entry name" value="Ribonuclease Inhibitor"/>
    <property type="match status" value="1"/>
</dbReference>
<keyword evidence="13" id="KW-0175">Coiled coil</keyword>
<feature type="domain" description="UvrD-like helicase C-terminal" evidence="16">
    <location>
        <begin position="1704"/>
        <end position="2045"/>
    </location>
</feature>
<protein>
    <recommendedName>
        <fullName evidence="10">DNA 3'-5' helicase</fullName>
        <ecNumber evidence="10">5.6.2.4</ecNumber>
    </recommendedName>
</protein>
<evidence type="ECO:0000256" key="5">
    <source>
        <dbReference type="ARBA" id="ARBA00022806"/>
    </source>
</evidence>
<evidence type="ECO:0000256" key="8">
    <source>
        <dbReference type="ARBA" id="ARBA00023235"/>
    </source>
</evidence>
<proteinExistence type="inferred from homology"/>
<organism evidence="17 18">
    <name type="scientific">Chlorella sorokiniana</name>
    <name type="common">Freshwater green alga</name>
    <dbReference type="NCBI Taxonomy" id="3076"/>
    <lineage>
        <taxon>Eukaryota</taxon>
        <taxon>Viridiplantae</taxon>
        <taxon>Chlorophyta</taxon>
        <taxon>core chlorophytes</taxon>
        <taxon>Trebouxiophyceae</taxon>
        <taxon>Chlorellales</taxon>
        <taxon>Chlorellaceae</taxon>
        <taxon>Chlorella clade</taxon>
        <taxon>Chlorella</taxon>
    </lineage>
</organism>
<dbReference type="Pfam" id="PF13361">
    <property type="entry name" value="UvrD_C"/>
    <property type="match status" value="1"/>
</dbReference>
<evidence type="ECO:0000256" key="1">
    <source>
        <dbReference type="ARBA" id="ARBA00004430"/>
    </source>
</evidence>
<feature type="compositionally biased region" description="Polar residues" evidence="14">
    <location>
        <begin position="836"/>
        <end position="848"/>
    </location>
</feature>
<keyword evidence="6 12" id="KW-0067">ATP-binding</keyword>
<dbReference type="CDD" id="cd17932">
    <property type="entry name" value="DEXQc_UvrD"/>
    <property type="match status" value="1"/>
</dbReference>
<keyword evidence="18" id="KW-1185">Reference proteome</keyword>
<keyword evidence="8" id="KW-0413">Isomerase</keyword>
<dbReference type="InterPro" id="IPR000212">
    <property type="entry name" value="DNA_helicase_UvrD/REP"/>
</dbReference>
<comment type="subcellular location">
    <subcellularLocation>
        <location evidence="1">Cytoplasm</location>
        <location evidence="1">Cytoskeleton</location>
        <location evidence="1">Cilium axoneme</location>
    </subcellularLocation>
</comment>
<dbReference type="EC" id="5.6.2.4" evidence="10"/>
<evidence type="ECO:0000256" key="7">
    <source>
        <dbReference type="ARBA" id="ARBA00023125"/>
    </source>
</evidence>
<dbReference type="CDD" id="cd18807">
    <property type="entry name" value="SF1_C_UvrD"/>
    <property type="match status" value="1"/>
</dbReference>
<evidence type="ECO:0000313" key="17">
    <source>
        <dbReference type="EMBL" id="PRW20205.1"/>
    </source>
</evidence>
<feature type="compositionally biased region" description="Low complexity" evidence="14">
    <location>
        <begin position="763"/>
        <end position="788"/>
    </location>
</feature>
<comment type="catalytic activity">
    <reaction evidence="9">
        <text>Couples ATP hydrolysis with the unwinding of duplex DNA by translocating in the 3'-5' direction.</text>
        <dbReference type="EC" id="5.6.2.4"/>
    </reaction>
</comment>
<dbReference type="GO" id="GO:0016787">
    <property type="term" value="F:hydrolase activity"/>
    <property type="evidence" value="ECO:0007669"/>
    <property type="project" value="UniProtKB-UniRule"/>
</dbReference>
<sequence>MATSAAALRSKLFTAGPAVTAPANTEGLRQATDALLKKQANAEATVDLYRAKLGEAQQAVAKLQGAYVEQVQLNGRLQAKVKNDHEALIKLQTAVNATAAAYIRLNTEREALAAELAAAEEQRAALAGAFAAKAAAQASLEQALAAACEAGKGLQGRLDAAAAVHATMTTDLAAARAEAADKGKELTAAERRAAQLGADLVAVRKERDGLTAQLATTAAQLEQAKQDLAAKATLLEEEQSAKTKLETAVEEQKAAEEQLTTELASVKEAAKAAEAEAAAALEAKEAELQAAATQHAQTIETKQAELAGLDQAKEELQTQLADKVSAFEELEARFSKLEEDTGATQAESSSKLKTMEEQLAALRQQHDKAMKEAEARHKKEMEQATLRTAKAGGERQTDGMAPVCMDPVHRSSPSSLPLQNLDKEKEEQRKLHSELAEQKKAVAAAEAETEKFKKVIAKLEATREEMSASATEATQKAAQDAAAAEERLAEVQRQLEEERRKIEEGAAREKAAAEALAAAEQATKEAQERAAQRAAKIEEVEAALKAKEEEAKKLDTQHATDLHKLDMANESLRKAHEKLASAEAEHGQLSKAISVKEQALADKAAELAAAQEHIEALEADLNKKNNMLMGISHVAAKAGSTEAPAGGGSAGRGEGHGQPAAGGLHRGGGGAARPAKKVSILEPADLAATSEDEASSDEEGPLHEPNPHQALVPAGGAATKKQERRGGRPASQRPTAAPLPAAAPSRPIITEVDSGDEAEEAPQRPSQRAASQRRAAAAATAAVQQQQRQELDDSEEEEERQARGRKRSGRSAASKQAASKKARGGATVSGTRGLFSMQTASQGVSADQTAKGARSGKGMGATAATGFARKVVVGGGFKGKNKAGGGGATCCQNPVPTMGSPAAKALQCATTLSSLPDDLLKLILSVVPDDQSVFLGLGGAGQFGSLKLSSRLSLSHDIYGAIQWPPKTFELLAHGAALEELYVDVDCLPDRTIVSDKLAELIRQASLDVIMVLPHLRQLELNGALLTELLSSAIVSLAHITDVRLTGLFMDTRSDSFWAPLAQLGARLSCLGLLLAPEQLAPWDVQEDEQEQLEERRLPAGLLGLTAVGCLDLQLDFFDKSRLVGLDRMPLQWLMSTDATPAGVWRCTQLTELHCGGDLLALPPAGLTVLSPLRSLELGWRQFSSSFPTVLCGLSLLTELRIEMCSFGGPAVLPPQISQLSALQRLAIHDTTICEFQLAASVAPLGPPTGLTSLELSMCGLTSLPSGPYLHGLLELSIDANAFQPRRASMPAAVLLAAQLTSLRISLDAEAAALEAQWPQVEAVLKQLTKLKTLGVSFLKGGTAPQPCMYGSVLPNAAALARLQQLKEASMPGRVFMRDIGRPAMQQADLAHLQQLSEEQLAAVTAPLGTVRVVAGPGSGKTRVLTHRIAHLIHAHGAQPWQVLAITFTNKAANEMKERLAGMLGAAAAAQLFAGTFHSLCYRLLKRHIGELEGCGRTQAFTVFDQDMSCRLLAQLVRAEHKDWKGRDVSEKAGQLQHAISGAKNSMLTWHAPSAQAAERLVEQHLVRQRGSEELSAAEELQERELVTWFGRYEQALRQNNALDFDDLLGQTVALLRTAPAVRERYLRQFRHVCVDEFQDTNTSQYELVKLLTLPRADLFVVGDPDQSIYGWRGADMTNMTHAFGKDYPQAQIHALRDNYRSCARIVATAERVIAANDDWERAGLRPKRPAGHPIEVHMLRDSYDEARHIASEIQQALRSGEHPEEQIAVLFRTHIQARLVEQELVLRNIPYVLVGGVPFWRRVEIQDVMAYLRLAVSLRDDVALARIINTPRRGLGDTSIEKLHAAAAAQGVTLSALLFGGAAAVGGGSAGLPQLPDRKELGLTPKAAAALEAFRELMLGLHGAVASQPLGRALKAIIDKTGYEKHVQDGGCSSSSKEGDEQERLQRLGQLLSAADEYEPGKLSGAAALDAAFDGPAASARVQAAAAAAAGVAASAVAAGGSAGGTPLQRAQNFLDEAALYSAVDEGGEGARGVRLMTMHAAKGLEFELVFIPGCNDGLVPLIRGNSDSSTLSEERRLFYVSLTRAKQRLRLSHTRESNHYGASSGSAQEPSRFLMDVVRAGHAVWIVCLTIASPL</sequence>
<dbReference type="STRING" id="3076.A0A2P6TC41"/>
<evidence type="ECO:0000256" key="9">
    <source>
        <dbReference type="ARBA" id="ARBA00034617"/>
    </source>
</evidence>
<comment type="similarity">
    <text evidence="2">Belongs to the helicase family. UvrD subfamily.</text>
</comment>
<dbReference type="OrthoDB" id="542744at2759"/>
<feature type="domain" description="UvrD-like helicase ATP-binding" evidence="15">
    <location>
        <begin position="1394"/>
        <end position="1703"/>
    </location>
</feature>
<dbReference type="PROSITE" id="PS51217">
    <property type="entry name" value="UVRD_HELICASE_CTER"/>
    <property type="match status" value="1"/>
</dbReference>
<dbReference type="Gene3D" id="1.10.486.10">
    <property type="entry name" value="PCRA, domain 4"/>
    <property type="match status" value="1"/>
</dbReference>
<dbReference type="PANTHER" id="PTHR11070:SF2">
    <property type="entry name" value="ATP-DEPENDENT DNA HELICASE SRS2"/>
    <property type="match status" value="1"/>
</dbReference>
<gene>
    <name evidence="17" type="ORF">C2E21_9236</name>
</gene>
<dbReference type="GO" id="GO:0005524">
    <property type="term" value="F:ATP binding"/>
    <property type="evidence" value="ECO:0007669"/>
    <property type="project" value="UniProtKB-UniRule"/>
</dbReference>
<evidence type="ECO:0000256" key="6">
    <source>
        <dbReference type="ARBA" id="ARBA00022840"/>
    </source>
</evidence>
<dbReference type="Gene3D" id="3.40.50.300">
    <property type="entry name" value="P-loop containing nucleotide triphosphate hydrolases"/>
    <property type="match status" value="3"/>
</dbReference>